<comment type="function">
    <text evidence="6">Forms chloride channels.</text>
</comment>
<reference evidence="7" key="1">
    <citation type="submission" date="2020-11" db="EMBL/GenBank/DDBJ databases">
        <authorList>
            <person name="Tran Van P."/>
        </authorList>
    </citation>
    <scope>NUCLEOTIDE SEQUENCE</scope>
</reference>
<accession>A0A7R8WQ50</accession>
<keyword evidence="2 6" id="KW-0812">Transmembrane</keyword>
<dbReference type="InterPro" id="IPR021134">
    <property type="entry name" value="Bestrophin-like"/>
</dbReference>
<evidence type="ECO:0000256" key="5">
    <source>
        <dbReference type="ARBA" id="ARBA00034769"/>
    </source>
</evidence>
<keyword evidence="6" id="KW-0868">Chloride</keyword>
<proteinExistence type="inferred from homology"/>
<dbReference type="PANTHER" id="PTHR10736:SF65">
    <property type="entry name" value="BESTROPHIN 1, ISOFORM C-RELATED"/>
    <property type="match status" value="1"/>
</dbReference>
<keyword evidence="6" id="KW-0406">Ion transport</keyword>
<keyword evidence="6" id="KW-0869">Chloride channel</keyword>
<sequence length="181" mass="21343">MTVSYTKDVATTSGLGVFWKLLFRFRGSLFKLIMYDYLLFLFLFFTISTLYRTVMSPAQKRYFEAVSLYFDYFANTMPISFVLGFYVNVIYGRWWAQYNTIPWPDTVAVFVTANIKGMVVDCFYYGFSRSRPAWTSSLRQCLTIKQVSCLIFIANVKISPQKWLRNHRSADEEARRETQEK</sequence>
<evidence type="ECO:0000256" key="4">
    <source>
        <dbReference type="ARBA" id="ARBA00023136"/>
    </source>
</evidence>
<dbReference type="OrthoDB" id="201595at2759"/>
<dbReference type="InterPro" id="IPR000615">
    <property type="entry name" value="Bestrophin"/>
</dbReference>
<dbReference type="GO" id="GO:0005886">
    <property type="term" value="C:plasma membrane"/>
    <property type="evidence" value="ECO:0007669"/>
    <property type="project" value="UniProtKB-SubCell"/>
</dbReference>
<name>A0A7R8WQ50_9CRUS</name>
<keyword evidence="6" id="KW-1003">Cell membrane</keyword>
<comment type="subcellular location">
    <subcellularLocation>
        <location evidence="6">Cell membrane</location>
        <topology evidence="6">Multi-pass membrane protein</topology>
    </subcellularLocation>
    <subcellularLocation>
        <location evidence="1">Membrane</location>
    </subcellularLocation>
</comment>
<feature type="transmembrane region" description="Helical" evidence="6">
    <location>
        <begin position="32"/>
        <end position="51"/>
    </location>
</feature>
<keyword evidence="6" id="KW-0407">Ion channel</keyword>
<dbReference type="EMBL" id="OB665348">
    <property type="protein sequence ID" value="CAD7232933.1"/>
    <property type="molecule type" value="Genomic_DNA"/>
</dbReference>
<dbReference type="AlphaFoldDB" id="A0A7R8WQ50"/>
<keyword evidence="4 6" id="KW-0472">Membrane</keyword>
<organism evidence="7">
    <name type="scientific">Cyprideis torosa</name>
    <dbReference type="NCBI Taxonomy" id="163714"/>
    <lineage>
        <taxon>Eukaryota</taxon>
        <taxon>Metazoa</taxon>
        <taxon>Ecdysozoa</taxon>
        <taxon>Arthropoda</taxon>
        <taxon>Crustacea</taxon>
        <taxon>Oligostraca</taxon>
        <taxon>Ostracoda</taxon>
        <taxon>Podocopa</taxon>
        <taxon>Podocopida</taxon>
        <taxon>Cytherocopina</taxon>
        <taxon>Cytheroidea</taxon>
        <taxon>Cytherideidae</taxon>
        <taxon>Cyprideis</taxon>
    </lineage>
</organism>
<dbReference type="PANTHER" id="PTHR10736">
    <property type="entry name" value="BESTROPHIN"/>
    <property type="match status" value="1"/>
</dbReference>
<dbReference type="GO" id="GO:0005254">
    <property type="term" value="F:chloride channel activity"/>
    <property type="evidence" value="ECO:0007669"/>
    <property type="project" value="UniProtKB-KW"/>
</dbReference>
<evidence type="ECO:0000256" key="3">
    <source>
        <dbReference type="ARBA" id="ARBA00022989"/>
    </source>
</evidence>
<feature type="transmembrane region" description="Helical" evidence="6">
    <location>
        <begin position="72"/>
        <end position="95"/>
    </location>
</feature>
<gene>
    <name evidence="7" type="ORF">CTOB1V02_LOCUS10758</name>
</gene>
<evidence type="ECO:0000256" key="2">
    <source>
        <dbReference type="ARBA" id="ARBA00022692"/>
    </source>
</evidence>
<evidence type="ECO:0000313" key="7">
    <source>
        <dbReference type="EMBL" id="CAD7232933.1"/>
    </source>
</evidence>
<keyword evidence="6" id="KW-0813">Transport</keyword>
<dbReference type="GO" id="GO:0034707">
    <property type="term" value="C:chloride channel complex"/>
    <property type="evidence" value="ECO:0007669"/>
    <property type="project" value="UniProtKB-KW"/>
</dbReference>
<evidence type="ECO:0000256" key="1">
    <source>
        <dbReference type="ARBA" id="ARBA00004370"/>
    </source>
</evidence>
<dbReference type="Pfam" id="PF01062">
    <property type="entry name" value="Bestrophin"/>
    <property type="match status" value="1"/>
</dbReference>
<keyword evidence="3 6" id="KW-1133">Transmembrane helix</keyword>
<evidence type="ECO:0000256" key="6">
    <source>
        <dbReference type="RuleBase" id="RU363126"/>
    </source>
</evidence>
<protein>
    <recommendedName>
        <fullName evidence="6">Bestrophin homolog</fullName>
    </recommendedName>
</protein>
<comment type="similarity">
    <text evidence="5 6">Belongs to the anion channel-forming bestrophin (TC 1.A.46) family. Calcium-sensitive chloride channel subfamily.</text>
</comment>